<accession>A0A5J6VID0</accession>
<name>A0A5J6VID0_9VIRU</name>
<protein>
    <submittedName>
        <fullName evidence="1">Uncharacterized protein</fullName>
    </submittedName>
</protein>
<proteinExistence type="predicted"/>
<dbReference type="EMBL" id="MN448274">
    <property type="protein sequence ID" value="QFG73946.1"/>
    <property type="molecule type" value="Genomic_DNA"/>
</dbReference>
<evidence type="ECO:0000313" key="1">
    <source>
        <dbReference type="EMBL" id="QFG73946.1"/>
    </source>
</evidence>
<sequence>MLTINKNKRHCYYTKDNDIKCDFTPEQRVHRCYKKKDCKAKRWAYQKKSCRRECRNLHG</sequence>
<reference evidence="1" key="1">
    <citation type="journal article" date="2019" name="Philos. Trans. R. Soc. Lond., B, Biol. Sci.">
        <title>Targeted metagenomic recovery of four divergent viruses reveals shared and distinctive characteristics of giant viruses of marine eukaryotes.</title>
        <authorList>
            <person name="Needham D.M."/>
            <person name="Poirier C."/>
            <person name="Hehenberger E."/>
            <person name="Jimenez V."/>
            <person name="Swalwell J.E."/>
            <person name="Santoro A.E."/>
            <person name="Worden A.Z."/>
        </authorList>
    </citation>
    <scope>NUCLEOTIDE SEQUENCE</scope>
    <source>
        <strain evidence="1">OPacV-662</strain>
    </source>
</reference>
<organism evidence="1">
    <name type="scientific">Megaviridae environmental sample</name>
    <dbReference type="NCBI Taxonomy" id="1737588"/>
    <lineage>
        <taxon>Viruses</taxon>
        <taxon>Varidnaviria</taxon>
        <taxon>Bamfordvirae</taxon>
        <taxon>Nucleocytoviricota</taxon>
        <taxon>Megaviricetes</taxon>
        <taxon>Imitervirales</taxon>
        <taxon>Mimiviridae</taxon>
        <taxon>environmental samples</taxon>
    </lineage>
</organism>